<keyword evidence="3" id="KW-1185">Reference proteome</keyword>
<evidence type="ECO:0000313" key="3">
    <source>
        <dbReference type="Proteomes" id="UP001152759"/>
    </source>
</evidence>
<organism evidence="2 3">
    <name type="scientific">Bemisia tabaci</name>
    <name type="common">Sweetpotato whitefly</name>
    <name type="synonym">Aleurodes tabaci</name>
    <dbReference type="NCBI Taxonomy" id="7038"/>
    <lineage>
        <taxon>Eukaryota</taxon>
        <taxon>Metazoa</taxon>
        <taxon>Ecdysozoa</taxon>
        <taxon>Arthropoda</taxon>
        <taxon>Hexapoda</taxon>
        <taxon>Insecta</taxon>
        <taxon>Pterygota</taxon>
        <taxon>Neoptera</taxon>
        <taxon>Paraneoptera</taxon>
        <taxon>Hemiptera</taxon>
        <taxon>Sternorrhyncha</taxon>
        <taxon>Aleyrodoidea</taxon>
        <taxon>Aleyrodidae</taxon>
        <taxon>Aleyrodinae</taxon>
        <taxon>Bemisia</taxon>
    </lineage>
</organism>
<gene>
    <name evidence="2" type="ORF">BEMITA_LOCUS7560</name>
</gene>
<protein>
    <submittedName>
        <fullName evidence="2">Uncharacterized protein</fullName>
    </submittedName>
</protein>
<accession>A0A9P0F597</accession>
<sequence>MEKLTLVLSAVAISFTAAIPCHPAPPHHLSHLQPCPHSHPIIPSCSSSGDVIGRVRSDVISGGLRGCVVVQPVATPGRIIVREAPTVIPEYVERQPIVLEQEAAPRFVFGDVSPVRLSHRSRPSVIEHFETPYVIDAFQRTNFVNHAATPVVVDHYEHPEFVRDEGLPVIYEPCECGVPAWLPETKKCFANRLATQPSLLLGTLSWTGGGLLRSFP</sequence>
<dbReference type="AlphaFoldDB" id="A0A9P0F597"/>
<feature type="signal peptide" evidence="1">
    <location>
        <begin position="1"/>
        <end position="18"/>
    </location>
</feature>
<keyword evidence="1" id="KW-0732">Signal</keyword>
<evidence type="ECO:0000256" key="1">
    <source>
        <dbReference type="SAM" id="SignalP"/>
    </source>
</evidence>
<evidence type="ECO:0000313" key="2">
    <source>
        <dbReference type="EMBL" id="CAH0388657.1"/>
    </source>
</evidence>
<proteinExistence type="predicted"/>
<dbReference type="EMBL" id="OU963865">
    <property type="protein sequence ID" value="CAH0388657.1"/>
    <property type="molecule type" value="Genomic_DNA"/>
</dbReference>
<reference evidence="2" key="1">
    <citation type="submission" date="2021-12" db="EMBL/GenBank/DDBJ databases">
        <authorList>
            <person name="King R."/>
        </authorList>
    </citation>
    <scope>NUCLEOTIDE SEQUENCE</scope>
</reference>
<feature type="chain" id="PRO_5040229285" evidence="1">
    <location>
        <begin position="19"/>
        <end position="216"/>
    </location>
</feature>
<dbReference type="Proteomes" id="UP001152759">
    <property type="component" value="Chromosome 4"/>
</dbReference>
<name>A0A9P0F597_BEMTA</name>